<feature type="signal peptide" evidence="1">
    <location>
        <begin position="1"/>
        <end position="17"/>
    </location>
</feature>
<dbReference type="GO" id="GO:0006629">
    <property type="term" value="P:lipid metabolic process"/>
    <property type="evidence" value="ECO:0007669"/>
    <property type="project" value="InterPro"/>
</dbReference>
<feature type="chain" id="PRO_5042488989" description="PLC-like phosphodiesterase" evidence="1">
    <location>
        <begin position="18"/>
        <end position="308"/>
    </location>
</feature>
<dbReference type="InterPro" id="IPR051057">
    <property type="entry name" value="PI-PLC_domain"/>
</dbReference>
<dbReference type="AlphaFoldDB" id="A0AAJ0GER4"/>
<sequence length="308" mass="34029">MKLLNLLFATLTALATASPIITPHQDTQLCNGNAELCSRKYSEVSFIGTHNSAFVGDVEDPRVNQHRSVTQQLDAGVRFLQAQMHKDDVLGLSMCHTSCWLLYAGSLEAYLTTIKTWLDGHPDEVVTLLLTNGDGVPITDIGDVVKSSGLRDYAFVPSSSPDPLVTTDWPTLGDMISSKSRFVMFLDYGADETKTPFILNEFKYYFETPYDVTDPTFNQCSIDRPPNASPDGRMYIVNHFLDEKALGMDDILIPEEDKNFQTNAATGVGSIGAQAGLCEETYGRMPNVVLLDMFDRGEWAQAEEAMNS</sequence>
<gene>
    <name evidence="2" type="ORF">LTR09_002633</name>
</gene>
<name>A0AAJ0GER4_9PEZI</name>
<keyword evidence="1" id="KW-0732">Signal</keyword>
<proteinExistence type="predicted"/>
<evidence type="ECO:0000313" key="3">
    <source>
        <dbReference type="Proteomes" id="UP001271007"/>
    </source>
</evidence>
<dbReference type="GO" id="GO:0008081">
    <property type="term" value="F:phosphoric diester hydrolase activity"/>
    <property type="evidence" value="ECO:0007669"/>
    <property type="project" value="InterPro"/>
</dbReference>
<organism evidence="2 3">
    <name type="scientific">Extremus antarcticus</name>
    <dbReference type="NCBI Taxonomy" id="702011"/>
    <lineage>
        <taxon>Eukaryota</taxon>
        <taxon>Fungi</taxon>
        <taxon>Dikarya</taxon>
        <taxon>Ascomycota</taxon>
        <taxon>Pezizomycotina</taxon>
        <taxon>Dothideomycetes</taxon>
        <taxon>Dothideomycetidae</taxon>
        <taxon>Mycosphaerellales</taxon>
        <taxon>Extremaceae</taxon>
        <taxon>Extremus</taxon>
    </lineage>
</organism>
<protein>
    <recommendedName>
        <fullName evidence="4">PLC-like phosphodiesterase</fullName>
    </recommendedName>
</protein>
<evidence type="ECO:0008006" key="4">
    <source>
        <dbReference type="Google" id="ProtNLM"/>
    </source>
</evidence>
<dbReference type="PANTHER" id="PTHR13593:SF146">
    <property type="entry name" value="PLC-LIKE PHOSPHODIESTERASE"/>
    <property type="match status" value="1"/>
</dbReference>
<evidence type="ECO:0000313" key="2">
    <source>
        <dbReference type="EMBL" id="KAK3056127.1"/>
    </source>
</evidence>
<dbReference type="SUPFAM" id="SSF51695">
    <property type="entry name" value="PLC-like phosphodiesterases"/>
    <property type="match status" value="1"/>
</dbReference>
<dbReference type="PANTHER" id="PTHR13593">
    <property type="match status" value="1"/>
</dbReference>
<dbReference type="Gene3D" id="3.20.20.190">
    <property type="entry name" value="Phosphatidylinositol (PI) phosphodiesterase"/>
    <property type="match status" value="1"/>
</dbReference>
<dbReference type="InterPro" id="IPR017946">
    <property type="entry name" value="PLC-like_Pdiesterase_TIM-brl"/>
</dbReference>
<evidence type="ECO:0000256" key="1">
    <source>
        <dbReference type="SAM" id="SignalP"/>
    </source>
</evidence>
<accession>A0AAJ0GER4</accession>
<dbReference type="Proteomes" id="UP001271007">
    <property type="component" value="Unassembled WGS sequence"/>
</dbReference>
<dbReference type="Pfam" id="PF26146">
    <property type="entry name" value="PI-PLC_X"/>
    <property type="match status" value="1"/>
</dbReference>
<comment type="caution">
    <text evidence="2">The sequence shown here is derived from an EMBL/GenBank/DDBJ whole genome shotgun (WGS) entry which is preliminary data.</text>
</comment>
<dbReference type="EMBL" id="JAWDJX010000006">
    <property type="protein sequence ID" value="KAK3056127.1"/>
    <property type="molecule type" value="Genomic_DNA"/>
</dbReference>
<reference evidence="2" key="1">
    <citation type="submission" date="2023-04" db="EMBL/GenBank/DDBJ databases">
        <title>Black Yeasts Isolated from many extreme environments.</title>
        <authorList>
            <person name="Coleine C."/>
            <person name="Stajich J.E."/>
            <person name="Selbmann L."/>
        </authorList>
    </citation>
    <scope>NUCLEOTIDE SEQUENCE</scope>
    <source>
        <strain evidence="2">CCFEE 5312</strain>
    </source>
</reference>
<keyword evidence="3" id="KW-1185">Reference proteome</keyword>